<keyword evidence="2" id="KW-1185">Reference proteome</keyword>
<evidence type="ECO:0000313" key="2">
    <source>
        <dbReference type="Proteomes" id="UP000814033"/>
    </source>
</evidence>
<gene>
    <name evidence="1" type="ORF">FA95DRAFT_1604415</name>
</gene>
<reference evidence="1" key="2">
    <citation type="journal article" date="2022" name="New Phytol.">
        <title>Evolutionary transition to the ectomycorrhizal habit in the genomes of a hyperdiverse lineage of mushroom-forming fungi.</title>
        <authorList>
            <person name="Looney B."/>
            <person name="Miyauchi S."/>
            <person name="Morin E."/>
            <person name="Drula E."/>
            <person name="Courty P.E."/>
            <person name="Kohler A."/>
            <person name="Kuo A."/>
            <person name="LaButti K."/>
            <person name="Pangilinan J."/>
            <person name="Lipzen A."/>
            <person name="Riley R."/>
            <person name="Andreopoulos W."/>
            <person name="He G."/>
            <person name="Johnson J."/>
            <person name="Nolan M."/>
            <person name="Tritt A."/>
            <person name="Barry K.W."/>
            <person name="Grigoriev I.V."/>
            <person name="Nagy L.G."/>
            <person name="Hibbett D."/>
            <person name="Henrissat B."/>
            <person name="Matheny P.B."/>
            <person name="Labbe J."/>
            <person name="Martin F.M."/>
        </authorList>
    </citation>
    <scope>NUCLEOTIDE SEQUENCE</scope>
    <source>
        <strain evidence="1">FP105234-sp</strain>
    </source>
</reference>
<reference evidence="1" key="1">
    <citation type="submission" date="2021-02" db="EMBL/GenBank/DDBJ databases">
        <authorList>
            <consortium name="DOE Joint Genome Institute"/>
            <person name="Ahrendt S."/>
            <person name="Looney B.P."/>
            <person name="Miyauchi S."/>
            <person name="Morin E."/>
            <person name="Drula E."/>
            <person name="Courty P.E."/>
            <person name="Chicoki N."/>
            <person name="Fauchery L."/>
            <person name="Kohler A."/>
            <person name="Kuo A."/>
            <person name="Labutti K."/>
            <person name="Pangilinan J."/>
            <person name="Lipzen A."/>
            <person name="Riley R."/>
            <person name="Andreopoulos W."/>
            <person name="He G."/>
            <person name="Johnson J."/>
            <person name="Barry K.W."/>
            <person name="Grigoriev I.V."/>
            <person name="Nagy L."/>
            <person name="Hibbett D."/>
            <person name="Henrissat B."/>
            <person name="Matheny P.B."/>
            <person name="Labbe J."/>
            <person name="Martin F."/>
        </authorList>
    </citation>
    <scope>NUCLEOTIDE SEQUENCE</scope>
    <source>
        <strain evidence="1">FP105234-sp</strain>
    </source>
</reference>
<dbReference type="Proteomes" id="UP000814033">
    <property type="component" value="Unassembled WGS sequence"/>
</dbReference>
<accession>A0ACB8S013</accession>
<sequence>MSSLPNNGLPIEAIMLIALFIESVFYGLYLVTFGISIRVLAFTKSFCQRRICLLTVVLLLFVVATLNIAFSLRHVLDAFVWYTGPGGARAQLYDISNRVNAIKTVNYVVQTIIGDGMLLYRLYAVYSHDWRIVAFPALLWATTIGLGAVTCQITFSLDQDATLNSKRLVPFVTSALGVTMALNVVATSLILLKLWVLQRRSSKVVVAPAHDSQGSVLRRLTHVLIESAAMYTTAVFIFFVVYACSNDGYYAITDSIVQIIGIAFNFIIVRTYQGGMAESTEVAPLTSHITMPSPTNVTFIESCYEPRRHGEKDSYGDH</sequence>
<comment type="caution">
    <text evidence="1">The sequence shown here is derived from an EMBL/GenBank/DDBJ whole genome shotgun (WGS) entry which is preliminary data.</text>
</comment>
<name>A0ACB8S013_9AGAM</name>
<evidence type="ECO:0000313" key="1">
    <source>
        <dbReference type="EMBL" id="KAI0049447.1"/>
    </source>
</evidence>
<dbReference type="EMBL" id="MU275873">
    <property type="protein sequence ID" value="KAI0049447.1"/>
    <property type="molecule type" value="Genomic_DNA"/>
</dbReference>
<protein>
    <submittedName>
        <fullName evidence="1">Uncharacterized protein</fullName>
    </submittedName>
</protein>
<organism evidence="1 2">
    <name type="scientific">Auriscalpium vulgare</name>
    <dbReference type="NCBI Taxonomy" id="40419"/>
    <lineage>
        <taxon>Eukaryota</taxon>
        <taxon>Fungi</taxon>
        <taxon>Dikarya</taxon>
        <taxon>Basidiomycota</taxon>
        <taxon>Agaricomycotina</taxon>
        <taxon>Agaricomycetes</taxon>
        <taxon>Russulales</taxon>
        <taxon>Auriscalpiaceae</taxon>
        <taxon>Auriscalpium</taxon>
    </lineage>
</organism>
<proteinExistence type="predicted"/>